<reference evidence="8" key="2">
    <citation type="submission" date="2017-10" db="EMBL/GenBank/DDBJ databases">
        <title>Ladona fulva Genome sequencing and assembly.</title>
        <authorList>
            <person name="Murali S."/>
            <person name="Richards S."/>
            <person name="Bandaranaike D."/>
            <person name="Bellair M."/>
            <person name="Blankenburg K."/>
            <person name="Chao H."/>
            <person name="Dinh H."/>
            <person name="Doddapaneni H."/>
            <person name="Dugan-Rocha S."/>
            <person name="Elkadiri S."/>
            <person name="Gnanaolivu R."/>
            <person name="Hernandez B."/>
            <person name="Skinner E."/>
            <person name="Javaid M."/>
            <person name="Lee S."/>
            <person name="Li M."/>
            <person name="Ming W."/>
            <person name="Munidasa M."/>
            <person name="Muniz J."/>
            <person name="Nguyen L."/>
            <person name="Hughes D."/>
            <person name="Osuji N."/>
            <person name="Pu L.-L."/>
            <person name="Puazo M."/>
            <person name="Qu C."/>
            <person name="Quiroz J."/>
            <person name="Raj R."/>
            <person name="Weissenberger G."/>
            <person name="Xin Y."/>
            <person name="Zou X."/>
            <person name="Han Y."/>
            <person name="Worley K."/>
            <person name="Muzny D."/>
            <person name="Gibbs R."/>
        </authorList>
    </citation>
    <scope>NUCLEOTIDE SEQUENCE</scope>
    <source>
        <strain evidence="8">Sampled in the wild</strain>
    </source>
</reference>
<dbReference type="GO" id="GO:0009952">
    <property type="term" value="P:anterior/posterior pattern specification"/>
    <property type="evidence" value="ECO:0007669"/>
    <property type="project" value="UniProtKB-ARBA"/>
</dbReference>
<sequence length="95" mass="10882">MKTLRMMLVAENIIEEATYSGIILPSSEWHTLNHNGNAARIIYRVRVQCDSNYYNATCTKFCRPRNDKFGHYICDKNGDKECISGWTGTNCENGK</sequence>
<keyword evidence="2 6" id="KW-0245">EGF-like domain</keyword>
<keyword evidence="6" id="KW-0472">Membrane</keyword>
<keyword evidence="6" id="KW-0812">Transmembrane</keyword>
<dbReference type="FunFam" id="2.10.25.140:FF:000001">
    <property type="entry name" value="Delta-like protein"/>
    <property type="match status" value="1"/>
</dbReference>
<keyword evidence="6" id="KW-0732">Signal</keyword>
<keyword evidence="6" id="KW-1133">Transmembrane helix</keyword>
<feature type="disulfide bond" evidence="5">
    <location>
        <begin position="62"/>
        <end position="74"/>
    </location>
</feature>
<keyword evidence="3 6" id="KW-0677">Repeat</keyword>
<organism evidence="8 9">
    <name type="scientific">Ladona fulva</name>
    <name type="common">Scarce chaser dragonfly</name>
    <name type="synonym">Libellula fulva</name>
    <dbReference type="NCBI Taxonomy" id="123851"/>
    <lineage>
        <taxon>Eukaryota</taxon>
        <taxon>Metazoa</taxon>
        <taxon>Ecdysozoa</taxon>
        <taxon>Arthropoda</taxon>
        <taxon>Hexapoda</taxon>
        <taxon>Insecta</taxon>
        <taxon>Pterygota</taxon>
        <taxon>Palaeoptera</taxon>
        <taxon>Odonata</taxon>
        <taxon>Epiprocta</taxon>
        <taxon>Anisoptera</taxon>
        <taxon>Libelluloidea</taxon>
        <taxon>Libellulidae</taxon>
        <taxon>Ladona</taxon>
    </lineage>
</organism>
<comment type="function">
    <text evidence="6">Putative Notch ligand involved in the mediation of Notch signaling.</text>
</comment>
<proteinExistence type="predicted"/>
<keyword evidence="4 5" id="KW-1015">Disulfide bond</keyword>
<dbReference type="GO" id="GO:0035282">
    <property type="term" value="P:segmentation"/>
    <property type="evidence" value="ECO:0007669"/>
    <property type="project" value="UniProtKB-ARBA"/>
</dbReference>
<evidence type="ECO:0000313" key="9">
    <source>
        <dbReference type="Proteomes" id="UP000792457"/>
    </source>
</evidence>
<dbReference type="InterPro" id="IPR001774">
    <property type="entry name" value="DSL"/>
</dbReference>
<evidence type="ECO:0000256" key="5">
    <source>
        <dbReference type="PROSITE-ProRule" id="PRU00377"/>
    </source>
</evidence>
<feature type="domain" description="DSL" evidence="7">
    <location>
        <begin position="47"/>
        <end position="91"/>
    </location>
</feature>
<dbReference type="AlphaFoldDB" id="A0A8K0K5Y1"/>
<accession>A0A8K0K5Y1</accession>
<evidence type="ECO:0000256" key="3">
    <source>
        <dbReference type="ARBA" id="ARBA00022737"/>
    </source>
</evidence>
<dbReference type="PROSITE" id="PS51051">
    <property type="entry name" value="DSL"/>
    <property type="match status" value="1"/>
</dbReference>
<dbReference type="SMART" id="SM00051">
    <property type="entry name" value="DSL"/>
    <property type="match status" value="1"/>
</dbReference>
<dbReference type="Proteomes" id="UP000792457">
    <property type="component" value="Unassembled WGS sequence"/>
</dbReference>
<evidence type="ECO:0000256" key="4">
    <source>
        <dbReference type="ARBA" id="ARBA00023157"/>
    </source>
</evidence>
<dbReference type="GO" id="GO:0007166">
    <property type="term" value="P:cell surface receptor signaling pathway"/>
    <property type="evidence" value="ECO:0007669"/>
    <property type="project" value="UniProtKB-ARBA"/>
</dbReference>
<feature type="disulfide bond" evidence="5">
    <location>
        <begin position="49"/>
        <end position="58"/>
    </location>
</feature>
<dbReference type="OrthoDB" id="283575at2759"/>
<evidence type="ECO:0000256" key="1">
    <source>
        <dbReference type="ARBA" id="ARBA00022473"/>
    </source>
</evidence>
<evidence type="ECO:0000256" key="6">
    <source>
        <dbReference type="RuleBase" id="RU280815"/>
    </source>
</evidence>
<name>A0A8K0K5Y1_LADFU</name>
<dbReference type="GO" id="GO:0046331">
    <property type="term" value="P:lateral inhibition"/>
    <property type="evidence" value="ECO:0007669"/>
    <property type="project" value="UniProtKB-ARBA"/>
</dbReference>
<dbReference type="EMBL" id="KZ308359">
    <property type="protein sequence ID" value="KAG8228119.1"/>
    <property type="molecule type" value="Genomic_DNA"/>
</dbReference>
<reference evidence="8" key="1">
    <citation type="submission" date="2013-04" db="EMBL/GenBank/DDBJ databases">
        <authorList>
            <person name="Qu J."/>
            <person name="Murali S.C."/>
            <person name="Bandaranaike D."/>
            <person name="Bellair M."/>
            <person name="Blankenburg K."/>
            <person name="Chao H."/>
            <person name="Dinh H."/>
            <person name="Doddapaneni H."/>
            <person name="Downs B."/>
            <person name="Dugan-Rocha S."/>
            <person name="Elkadiri S."/>
            <person name="Gnanaolivu R.D."/>
            <person name="Hernandez B."/>
            <person name="Javaid M."/>
            <person name="Jayaseelan J.C."/>
            <person name="Lee S."/>
            <person name="Li M."/>
            <person name="Ming W."/>
            <person name="Munidasa M."/>
            <person name="Muniz J."/>
            <person name="Nguyen L."/>
            <person name="Ongeri F."/>
            <person name="Osuji N."/>
            <person name="Pu L.-L."/>
            <person name="Puazo M."/>
            <person name="Qu C."/>
            <person name="Quiroz J."/>
            <person name="Raj R."/>
            <person name="Weissenberger G."/>
            <person name="Xin Y."/>
            <person name="Zou X."/>
            <person name="Han Y."/>
            <person name="Richards S."/>
            <person name="Worley K."/>
            <person name="Muzny D."/>
            <person name="Gibbs R."/>
        </authorList>
    </citation>
    <scope>NUCLEOTIDE SEQUENCE</scope>
    <source>
        <strain evidence="8">Sampled in the wild</strain>
    </source>
</reference>
<comment type="subcellular location">
    <subcellularLocation>
        <location evidence="6">Membrane</location>
        <topology evidence="6">Single-pass type I membrane protein</topology>
    </subcellularLocation>
</comment>
<dbReference type="Gene3D" id="2.60.40.3510">
    <property type="match status" value="1"/>
</dbReference>
<comment type="caution">
    <text evidence="8">The sequence shown here is derived from an EMBL/GenBank/DDBJ whole genome shotgun (WGS) entry which is preliminary data.</text>
</comment>
<dbReference type="Pfam" id="PF01414">
    <property type="entry name" value="DSL"/>
    <property type="match status" value="1"/>
</dbReference>
<dbReference type="Gene3D" id="2.10.25.140">
    <property type="match status" value="1"/>
</dbReference>
<keyword evidence="9" id="KW-1185">Reference proteome</keyword>
<protein>
    <recommendedName>
        <fullName evidence="6">Delta-like protein</fullName>
    </recommendedName>
</protein>
<dbReference type="GO" id="GO:0016020">
    <property type="term" value="C:membrane"/>
    <property type="evidence" value="ECO:0007669"/>
    <property type="project" value="UniProtKB-SubCell"/>
</dbReference>
<keyword evidence="1 6" id="KW-0217">Developmental protein</keyword>
<evidence type="ECO:0000313" key="8">
    <source>
        <dbReference type="EMBL" id="KAG8228119.1"/>
    </source>
</evidence>
<feature type="disulfide bond" evidence="5">
    <location>
        <begin position="82"/>
        <end position="91"/>
    </location>
</feature>
<gene>
    <name evidence="8" type="ORF">J437_LFUL000121</name>
</gene>
<dbReference type="GO" id="GO:0048018">
    <property type="term" value="F:receptor ligand activity"/>
    <property type="evidence" value="ECO:0007669"/>
    <property type="project" value="UniProtKB-ARBA"/>
</dbReference>
<evidence type="ECO:0000259" key="7">
    <source>
        <dbReference type="PROSITE" id="PS51051"/>
    </source>
</evidence>
<evidence type="ECO:0000256" key="2">
    <source>
        <dbReference type="ARBA" id="ARBA00022536"/>
    </source>
</evidence>